<gene>
    <name evidence="2" type="ORF">BCM31_02165</name>
</gene>
<keyword evidence="3" id="KW-1185">Reference proteome</keyword>
<feature type="coiled-coil region" evidence="1">
    <location>
        <begin position="474"/>
        <end position="543"/>
    </location>
</feature>
<evidence type="ECO:0000313" key="2">
    <source>
        <dbReference type="EMBL" id="PKT80791.1"/>
    </source>
</evidence>
<proteinExistence type="predicted"/>
<dbReference type="OrthoDB" id="5353360at2"/>
<dbReference type="Proteomes" id="UP000233350">
    <property type="component" value="Unassembled WGS sequence"/>
</dbReference>
<dbReference type="AlphaFoldDB" id="A0A2N3PIN8"/>
<protein>
    <recommendedName>
        <fullName evidence="4">DUF342 domain-containing protein</fullName>
    </recommendedName>
</protein>
<evidence type="ECO:0008006" key="4">
    <source>
        <dbReference type="Google" id="ProtNLM"/>
    </source>
</evidence>
<evidence type="ECO:0000256" key="1">
    <source>
        <dbReference type="SAM" id="Coils"/>
    </source>
</evidence>
<sequence length="595" mass="68003">MLKKGSHTFRPYYINECEDIKFAIKQVASQYNRDADSFDFELQAITTYKKNLYDYELEQIHQDAVEAFFQNRDNMLEPNLVISQRYCILIKEKERKETRFHLSADKGFSEAFLYFHPGFTYKEENFESLYGQIKKEKVWNKILCFDEEREKKALVEFLKTLTYPLKKEKRYLLVRGVNLVASTEAKLSFKKDVTAQFQTVLANEVICEFQKPLQGKPGRNIRGDYIVPQAPKSEKQTSPLRYDNASIVLVDYPNKIEYKSAMGGILDYKDNVLSIEDTLEAQEVSFKTTGSLIGAIDSGTVVNITETDTMKEALGQGMKIQAGEVNIEGNVGSDAIVHSKRVHIGGLTHQSSKIYADSVEVSTHKGYIKGEKVQIDMLEAGIIEGKRVEVGKMYGGKIYAEEIVIQTLHSNALLYATKSIHIVHMKKGENKFFLAANYSPSNKKQYDTLLAQKNDSIKEAIRLTKELKLESLELTKLKEIADEVRKVLTQYKNTKTKPPSYLLEKFEAYRARVVALREKREKINFLSETFKNARDALVELDAQTKDATISIDSGWVGYNEVHYTFYAPSKDLLCIPKPGEPSKVIYKNDKIELVL</sequence>
<evidence type="ECO:0000313" key="3">
    <source>
        <dbReference type="Proteomes" id="UP000233350"/>
    </source>
</evidence>
<comment type="caution">
    <text evidence="2">The sequence shown here is derived from an EMBL/GenBank/DDBJ whole genome shotgun (WGS) entry which is preliminary data.</text>
</comment>
<dbReference type="EMBL" id="MBPK01000040">
    <property type="protein sequence ID" value="PKT80791.1"/>
    <property type="molecule type" value="Genomic_DNA"/>
</dbReference>
<reference evidence="2 3" key="1">
    <citation type="submission" date="2016-07" db="EMBL/GenBank/DDBJ databases">
        <title>Detection of Helicobacter winghamensis from caecal content of red fox (Vulpes vulpes).</title>
        <authorList>
            <person name="Zanoni R.G."/>
            <person name="Florio D."/>
            <person name="Caffara M."/>
            <person name="Renzi M."/>
            <person name="Parisi A."/>
            <person name="Pasquali F."/>
            <person name="Manfreda G."/>
        </authorList>
    </citation>
    <scope>NUCLEOTIDE SEQUENCE [LARGE SCALE GENOMIC DNA]</scope>
    <source>
        <strain evidence="2 3">295_13</strain>
    </source>
</reference>
<keyword evidence="1" id="KW-0175">Coiled coil</keyword>
<dbReference type="STRING" id="556267.HWAG_00025"/>
<dbReference type="RefSeq" id="WP_101313154.1">
    <property type="nucleotide sequence ID" value="NZ_MBPJ01000040.1"/>
</dbReference>
<organism evidence="2 3">
    <name type="scientific">Helicobacter winghamensis</name>
    <dbReference type="NCBI Taxonomy" id="157268"/>
    <lineage>
        <taxon>Bacteria</taxon>
        <taxon>Pseudomonadati</taxon>
        <taxon>Campylobacterota</taxon>
        <taxon>Epsilonproteobacteria</taxon>
        <taxon>Campylobacterales</taxon>
        <taxon>Helicobacteraceae</taxon>
        <taxon>Helicobacter</taxon>
    </lineage>
</organism>
<name>A0A2N3PIN8_9HELI</name>
<accession>A0A2N3PIN8</accession>